<dbReference type="Proteomes" id="UP001148629">
    <property type="component" value="Unassembled WGS sequence"/>
</dbReference>
<dbReference type="EMBL" id="JANRMS010000453">
    <property type="protein sequence ID" value="KAJ3539587.1"/>
    <property type="molecule type" value="Genomic_DNA"/>
</dbReference>
<gene>
    <name evidence="1" type="ORF">NM208_g5427</name>
</gene>
<proteinExistence type="predicted"/>
<organism evidence="1 2">
    <name type="scientific">Fusarium decemcellulare</name>
    <dbReference type="NCBI Taxonomy" id="57161"/>
    <lineage>
        <taxon>Eukaryota</taxon>
        <taxon>Fungi</taxon>
        <taxon>Dikarya</taxon>
        <taxon>Ascomycota</taxon>
        <taxon>Pezizomycotina</taxon>
        <taxon>Sordariomycetes</taxon>
        <taxon>Hypocreomycetidae</taxon>
        <taxon>Hypocreales</taxon>
        <taxon>Nectriaceae</taxon>
        <taxon>Fusarium</taxon>
        <taxon>Fusarium decemcellulare species complex</taxon>
    </lineage>
</organism>
<evidence type="ECO:0000313" key="2">
    <source>
        <dbReference type="Proteomes" id="UP001148629"/>
    </source>
</evidence>
<name>A0ACC1SHD3_9HYPO</name>
<keyword evidence="2" id="KW-1185">Reference proteome</keyword>
<reference evidence="1" key="1">
    <citation type="submission" date="2022-08" db="EMBL/GenBank/DDBJ databases">
        <title>Genome Sequence of Fusarium decemcellulare.</title>
        <authorList>
            <person name="Buettner E."/>
        </authorList>
    </citation>
    <scope>NUCLEOTIDE SEQUENCE</scope>
    <source>
        <strain evidence="1">Babe19</strain>
    </source>
</reference>
<accession>A0ACC1SHD3</accession>
<comment type="caution">
    <text evidence="1">The sequence shown here is derived from an EMBL/GenBank/DDBJ whole genome shotgun (WGS) entry which is preliminary data.</text>
</comment>
<sequence>MPDTLRARQLLREEVKHGWTRPTRSSPRAVTPSEESDPEEVPALMQLKLLKCLAHHTPSSYETASVNSTNHKISPTYAPNPYAEKQYNKHQLVEKSASGTKQDRGTQTWDDLPEPKPTNPERIATLIVCITKVFVMLLWITSFLMLGPEEWCDERCSRRAK</sequence>
<evidence type="ECO:0000313" key="1">
    <source>
        <dbReference type="EMBL" id="KAJ3539587.1"/>
    </source>
</evidence>
<protein>
    <submittedName>
        <fullName evidence="1">Uncharacterized protein</fullName>
    </submittedName>
</protein>